<dbReference type="Gene3D" id="3.50.50.60">
    <property type="entry name" value="FAD/NAD(P)-binding domain"/>
    <property type="match status" value="1"/>
</dbReference>
<name>A0A916W500_9HYPH</name>
<dbReference type="InterPro" id="IPR000172">
    <property type="entry name" value="GMC_OxRdtase_N"/>
</dbReference>
<dbReference type="GO" id="GO:0050660">
    <property type="term" value="F:flavin adenine dinucleotide binding"/>
    <property type="evidence" value="ECO:0007669"/>
    <property type="project" value="InterPro"/>
</dbReference>
<evidence type="ECO:0000313" key="9">
    <source>
        <dbReference type="EMBL" id="GGA66843.1"/>
    </source>
</evidence>
<dbReference type="EMBL" id="BMIF01000005">
    <property type="protein sequence ID" value="GGA66843.1"/>
    <property type="molecule type" value="Genomic_DNA"/>
</dbReference>
<gene>
    <name evidence="9" type="ORF">GCM10011385_20920</name>
</gene>
<dbReference type="SUPFAM" id="SSF54373">
    <property type="entry name" value="FAD-linked reductases, C-terminal domain"/>
    <property type="match status" value="1"/>
</dbReference>
<sequence length="535" mass="58883">MQDFQDDLFDYVIVGAGSAGCLLANRLSADPNTRVLLIEAGGTNKNFWVDVPLGIPFLHGNPRFDWCYQSQPEPHLNGRTLPLPRGRGLGGSSAINGMVYVRGHASDFDQWRQMGNVGWGWDDVLPYFRRYENREQGEAGGELKIGVAPYRWPILDVYMDAAKQAGYSRLQDYNSGGGREGFGLFELTVANGKRWSTYRAFLEPVMHRSNLTVVTDATVERIIFDGRRACGIAYRRDGKPEQAKTRGEVILSAGAYGSPHLLQLSGVGPAGLLSDVGIDVVADLPGVGENLHDHWMLRVLHRVKNARTLNSFLKTPLHKAAMGAGYLLGLKSPMGAPVSLLTGFVRSDRAVETPDIQLQISIASYEKVGGPTHPWPGIGTSVCIARPTSRGWLRLQSPDPTARPAILHNYLATEEDQRIALSGMRIVRRILSQPAFQPHEPEEIMPTARVASDEELLDYARNNIGSVFHPVGTCRMGQDTMAVTDERLRVRGFEGLRIVDASVMPTITSGNTNAPVIMIAEKGAEMIRQDRMRTS</sequence>
<dbReference type="PROSITE" id="PS00623">
    <property type="entry name" value="GMC_OXRED_1"/>
    <property type="match status" value="1"/>
</dbReference>
<dbReference type="RefSeq" id="WP_188720998.1">
    <property type="nucleotide sequence ID" value="NZ_BMIF01000005.1"/>
</dbReference>
<keyword evidence="10" id="KW-1185">Reference proteome</keyword>
<evidence type="ECO:0000259" key="7">
    <source>
        <dbReference type="PROSITE" id="PS00623"/>
    </source>
</evidence>
<evidence type="ECO:0000256" key="3">
    <source>
        <dbReference type="ARBA" id="ARBA00022630"/>
    </source>
</evidence>
<evidence type="ECO:0000256" key="5">
    <source>
        <dbReference type="PIRSR" id="PIRSR000137-2"/>
    </source>
</evidence>
<evidence type="ECO:0000313" key="10">
    <source>
        <dbReference type="Proteomes" id="UP000636264"/>
    </source>
</evidence>
<organism evidence="9 10">
    <name type="scientific">Nitratireductor aestuarii</name>
    <dbReference type="NCBI Taxonomy" id="1735103"/>
    <lineage>
        <taxon>Bacteria</taxon>
        <taxon>Pseudomonadati</taxon>
        <taxon>Pseudomonadota</taxon>
        <taxon>Alphaproteobacteria</taxon>
        <taxon>Hyphomicrobiales</taxon>
        <taxon>Phyllobacteriaceae</taxon>
        <taxon>Nitratireductor</taxon>
    </lineage>
</organism>
<dbReference type="InterPro" id="IPR036188">
    <property type="entry name" value="FAD/NAD-bd_sf"/>
</dbReference>
<evidence type="ECO:0000256" key="6">
    <source>
        <dbReference type="RuleBase" id="RU003968"/>
    </source>
</evidence>
<dbReference type="AlphaFoldDB" id="A0A916W500"/>
<dbReference type="SUPFAM" id="SSF51905">
    <property type="entry name" value="FAD/NAD(P)-binding domain"/>
    <property type="match status" value="1"/>
</dbReference>
<dbReference type="Proteomes" id="UP000636264">
    <property type="component" value="Unassembled WGS sequence"/>
</dbReference>
<dbReference type="PIRSF" id="PIRSF000137">
    <property type="entry name" value="Alcohol_oxidase"/>
    <property type="match status" value="1"/>
</dbReference>
<dbReference type="PROSITE" id="PS00624">
    <property type="entry name" value="GMC_OXRED_2"/>
    <property type="match status" value="1"/>
</dbReference>
<dbReference type="PANTHER" id="PTHR11552">
    <property type="entry name" value="GLUCOSE-METHANOL-CHOLINE GMC OXIDOREDUCTASE"/>
    <property type="match status" value="1"/>
</dbReference>
<dbReference type="PANTHER" id="PTHR11552:SF147">
    <property type="entry name" value="CHOLINE DEHYDROGENASE, MITOCHONDRIAL"/>
    <property type="match status" value="1"/>
</dbReference>
<evidence type="ECO:0000256" key="1">
    <source>
        <dbReference type="ARBA" id="ARBA00001974"/>
    </source>
</evidence>
<reference evidence="9" key="2">
    <citation type="submission" date="2020-09" db="EMBL/GenBank/DDBJ databases">
        <authorList>
            <person name="Sun Q."/>
            <person name="Zhou Y."/>
        </authorList>
    </citation>
    <scope>NUCLEOTIDE SEQUENCE</scope>
    <source>
        <strain evidence="9">CGMCC 1.15320</strain>
    </source>
</reference>
<proteinExistence type="inferred from homology"/>
<dbReference type="Gene3D" id="3.30.560.10">
    <property type="entry name" value="Glucose Oxidase, domain 3"/>
    <property type="match status" value="1"/>
</dbReference>
<comment type="cofactor">
    <cofactor evidence="1 5">
        <name>FAD</name>
        <dbReference type="ChEBI" id="CHEBI:57692"/>
    </cofactor>
</comment>
<feature type="domain" description="Glucose-methanol-choline oxidoreductase N-terminal" evidence="8">
    <location>
        <begin position="254"/>
        <end position="268"/>
    </location>
</feature>
<keyword evidence="3 6" id="KW-0285">Flavoprotein</keyword>
<feature type="binding site" evidence="5">
    <location>
        <position position="219"/>
    </location>
    <ligand>
        <name>FAD</name>
        <dbReference type="ChEBI" id="CHEBI:57692"/>
    </ligand>
</feature>
<keyword evidence="4 5" id="KW-0274">FAD</keyword>
<dbReference type="InterPro" id="IPR007867">
    <property type="entry name" value="GMC_OxRtase_C"/>
</dbReference>
<dbReference type="GO" id="GO:0016614">
    <property type="term" value="F:oxidoreductase activity, acting on CH-OH group of donors"/>
    <property type="evidence" value="ECO:0007669"/>
    <property type="project" value="InterPro"/>
</dbReference>
<evidence type="ECO:0000256" key="2">
    <source>
        <dbReference type="ARBA" id="ARBA00010790"/>
    </source>
</evidence>
<comment type="similarity">
    <text evidence="2 6">Belongs to the GMC oxidoreductase family.</text>
</comment>
<protein>
    <submittedName>
        <fullName evidence="9">Dehydrogenase</fullName>
    </submittedName>
</protein>
<reference evidence="9" key="1">
    <citation type="journal article" date="2014" name="Int. J. Syst. Evol. Microbiol.">
        <title>Complete genome sequence of Corynebacterium casei LMG S-19264T (=DSM 44701T), isolated from a smear-ripened cheese.</title>
        <authorList>
            <consortium name="US DOE Joint Genome Institute (JGI-PGF)"/>
            <person name="Walter F."/>
            <person name="Albersmeier A."/>
            <person name="Kalinowski J."/>
            <person name="Ruckert C."/>
        </authorList>
    </citation>
    <scope>NUCLEOTIDE SEQUENCE</scope>
    <source>
        <strain evidence="9">CGMCC 1.15320</strain>
    </source>
</reference>
<feature type="domain" description="Glucose-methanol-choline oxidoreductase N-terminal" evidence="7">
    <location>
        <begin position="86"/>
        <end position="109"/>
    </location>
</feature>
<dbReference type="Pfam" id="PF05199">
    <property type="entry name" value="GMC_oxred_C"/>
    <property type="match status" value="1"/>
</dbReference>
<accession>A0A916W500</accession>
<dbReference type="Pfam" id="PF00732">
    <property type="entry name" value="GMC_oxred_N"/>
    <property type="match status" value="1"/>
</dbReference>
<comment type="caution">
    <text evidence="9">The sequence shown here is derived from an EMBL/GenBank/DDBJ whole genome shotgun (WGS) entry which is preliminary data.</text>
</comment>
<evidence type="ECO:0000259" key="8">
    <source>
        <dbReference type="PROSITE" id="PS00624"/>
    </source>
</evidence>
<evidence type="ECO:0000256" key="4">
    <source>
        <dbReference type="ARBA" id="ARBA00022827"/>
    </source>
</evidence>
<dbReference type="InterPro" id="IPR012132">
    <property type="entry name" value="GMC_OxRdtase"/>
</dbReference>
<feature type="binding site" evidence="5">
    <location>
        <begin position="96"/>
        <end position="99"/>
    </location>
    <ligand>
        <name>FAD</name>
        <dbReference type="ChEBI" id="CHEBI:57692"/>
    </ligand>
</feature>